<evidence type="ECO:0000256" key="6">
    <source>
        <dbReference type="SAM" id="Phobius"/>
    </source>
</evidence>
<keyword evidence="4 6" id="KW-0472">Membrane</keyword>
<organism evidence="7 8">
    <name type="scientific">Clytia hemisphaerica</name>
    <dbReference type="NCBI Taxonomy" id="252671"/>
    <lineage>
        <taxon>Eukaryota</taxon>
        <taxon>Metazoa</taxon>
        <taxon>Cnidaria</taxon>
        <taxon>Hydrozoa</taxon>
        <taxon>Hydroidolina</taxon>
        <taxon>Leptothecata</taxon>
        <taxon>Obeliida</taxon>
        <taxon>Clytiidae</taxon>
        <taxon>Clytia</taxon>
    </lineage>
</organism>
<sequence length="229" mass="25590">MFLLYVQAVSTFACFIIGFLISIPIGSNRSKHDGQCLLYANLEIHGPPEDGLISKNLLPGSRLTCDFCIFSGTVSLIIGLVLLIATIYTILQNGFKRFNLTRYIGDREKRKNNKPLIGAWINFCSAAVMALLTFVTACLISSGFHEFCEQGLKNIHKADLGSCDLLESYVGPFYKQLTIAQVSAWLGALFWIILTVTGRMNVRNMRPKRTRLMADDGEDYQQIESPTHL</sequence>
<dbReference type="GeneID" id="136816475"/>
<name>A0A7M5WWF2_9CNID</name>
<keyword evidence="8" id="KW-1185">Reference proteome</keyword>
<dbReference type="Proteomes" id="UP000594262">
    <property type="component" value="Unplaced"/>
</dbReference>
<feature type="transmembrane region" description="Helical" evidence="6">
    <location>
        <begin position="69"/>
        <end position="91"/>
    </location>
</feature>
<dbReference type="PANTHER" id="PTHR31872">
    <property type="entry name" value="TRANSMEMBRANE PROTEIN 179"/>
    <property type="match status" value="1"/>
</dbReference>
<evidence type="ECO:0000256" key="1">
    <source>
        <dbReference type="ARBA" id="ARBA00004141"/>
    </source>
</evidence>
<reference evidence="7" key="1">
    <citation type="submission" date="2021-01" db="UniProtKB">
        <authorList>
            <consortium name="EnsemblMetazoa"/>
        </authorList>
    </citation>
    <scope>IDENTIFICATION</scope>
</reference>
<dbReference type="AlphaFoldDB" id="A0A7M5WWF2"/>
<dbReference type="RefSeq" id="XP_066928912.1">
    <property type="nucleotide sequence ID" value="XM_067072811.1"/>
</dbReference>
<evidence type="ECO:0000256" key="4">
    <source>
        <dbReference type="ARBA" id="ARBA00023136"/>
    </source>
</evidence>
<dbReference type="InterPro" id="IPR029673">
    <property type="entry name" value="TMEM179"/>
</dbReference>
<evidence type="ECO:0000313" key="7">
    <source>
        <dbReference type="EnsemblMetazoa" id="CLYHEMP014229.2"/>
    </source>
</evidence>
<evidence type="ECO:0000256" key="2">
    <source>
        <dbReference type="ARBA" id="ARBA00022692"/>
    </source>
</evidence>
<comment type="subcellular location">
    <subcellularLocation>
        <location evidence="1">Membrane</location>
        <topology evidence="1">Multi-pass membrane protein</topology>
    </subcellularLocation>
</comment>
<evidence type="ECO:0000313" key="8">
    <source>
        <dbReference type="Proteomes" id="UP000594262"/>
    </source>
</evidence>
<feature type="transmembrane region" description="Helical" evidence="6">
    <location>
        <begin position="5"/>
        <end position="25"/>
    </location>
</feature>
<feature type="transmembrane region" description="Helical" evidence="6">
    <location>
        <begin position="182"/>
        <end position="202"/>
    </location>
</feature>
<keyword evidence="2 6" id="KW-0812">Transmembrane</keyword>
<dbReference type="OrthoDB" id="6423876at2759"/>
<evidence type="ECO:0000256" key="5">
    <source>
        <dbReference type="ARBA" id="ARBA00093776"/>
    </source>
</evidence>
<comment type="similarity">
    <text evidence="5">Belongs to the TMEM179 family.</text>
</comment>
<accession>A0A7M5WWF2</accession>
<feature type="transmembrane region" description="Helical" evidence="6">
    <location>
        <begin position="117"/>
        <end position="144"/>
    </location>
</feature>
<dbReference type="Pfam" id="PF26158">
    <property type="entry name" value="Claudin_TMEM179-179B"/>
    <property type="match status" value="1"/>
</dbReference>
<proteinExistence type="inferred from homology"/>
<keyword evidence="3 6" id="KW-1133">Transmembrane helix</keyword>
<protein>
    <submittedName>
        <fullName evidence="7">Uncharacterized protein</fullName>
    </submittedName>
</protein>
<dbReference type="PANTHER" id="PTHR31872:SF7">
    <property type="entry name" value="TRANSMEMBRANE PROTEIN 179B-LIKE"/>
    <property type="match status" value="1"/>
</dbReference>
<dbReference type="InterPro" id="IPR059010">
    <property type="entry name" value="TMEM179-179B"/>
</dbReference>
<dbReference type="EnsemblMetazoa" id="CLYHEMT014229.2">
    <property type="protein sequence ID" value="CLYHEMP014229.2"/>
    <property type="gene ID" value="CLYHEMG014229"/>
</dbReference>
<evidence type="ECO:0000256" key="3">
    <source>
        <dbReference type="ARBA" id="ARBA00022989"/>
    </source>
</evidence>